<name>A0A0C3EQS9_PILCF</name>
<dbReference type="AlphaFoldDB" id="A0A0C3EQS9"/>
<dbReference type="InParanoid" id="A0A0C3EQS9"/>
<organism evidence="2 3">
    <name type="scientific">Piloderma croceum (strain F 1598)</name>
    <dbReference type="NCBI Taxonomy" id="765440"/>
    <lineage>
        <taxon>Eukaryota</taxon>
        <taxon>Fungi</taxon>
        <taxon>Dikarya</taxon>
        <taxon>Basidiomycota</taxon>
        <taxon>Agaricomycotina</taxon>
        <taxon>Agaricomycetes</taxon>
        <taxon>Agaricomycetidae</taxon>
        <taxon>Atheliales</taxon>
        <taxon>Atheliaceae</taxon>
        <taxon>Piloderma</taxon>
    </lineage>
</organism>
<dbReference type="SUPFAM" id="SSF50993">
    <property type="entry name" value="Peptidase/esterase 'gauge' domain"/>
    <property type="match status" value="1"/>
</dbReference>
<evidence type="ECO:0000313" key="2">
    <source>
        <dbReference type="EMBL" id="KIM74945.1"/>
    </source>
</evidence>
<feature type="region of interest" description="Disordered" evidence="1">
    <location>
        <begin position="224"/>
        <end position="248"/>
    </location>
</feature>
<evidence type="ECO:0000313" key="3">
    <source>
        <dbReference type="Proteomes" id="UP000054166"/>
    </source>
</evidence>
<dbReference type="Proteomes" id="UP000054166">
    <property type="component" value="Unassembled WGS sequence"/>
</dbReference>
<dbReference type="EMBL" id="KN833053">
    <property type="protein sequence ID" value="KIM74945.1"/>
    <property type="molecule type" value="Genomic_DNA"/>
</dbReference>
<protein>
    <submittedName>
        <fullName evidence="2">Uncharacterized protein</fullName>
    </submittedName>
</protein>
<gene>
    <name evidence="2" type="ORF">PILCRDRAFT_14009</name>
</gene>
<accession>A0A0C3EQS9</accession>
<dbReference type="HOGENOM" id="CLU_1120508_0_0_1"/>
<dbReference type="Gene3D" id="2.130.10.120">
    <property type="entry name" value="Prolyl oligopeptidase, N-terminal domain"/>
    <property type="match status" value="1"/>
</dbReference>
<evidence type="ECO:0000256" key="1">
    <source>
        <dbReference type="SAM" id="MobiDB-lite"/>
    </source>
</evidence>
<feature type="compositionally biased region" description="Polar residues" evidence="1">
    <location>
        <begin position="159"/>
        <end position="171"/>
    </location>
</feature>
<dbReference type="OrthoDB" id="3263641at2759"/>
<keyword evidence="3" id="KW-1185">Reference proteome</keyword>
<reference evidence="3" key="2">
    <citation type="submission" date="2015-01" db="EMBL/GenBank/DDBJ databases">
        <title>Evolutionary Origins and Diversification of the Mycorrhizal Mutualists.</title>
        <authorList>
            <consortium name="DOE Joint Genome Institute"/>
            <consortium name="Mycorrhizal Genomics Consortium"/>
            <person name="Kohler A."/>
            <person name="Kuo A."/>
            <person name="Nagy L.G."/>
            <person name="Floudas D."/>
            <person name="Copeland A."/>
            <person name="Barry K.W."/>
            <person name="Cichocki N."/>
            <person name="Veneault-Fourrey C."/>
            <person name="LaButti K."/>
            <person name="Lindquist E.A."/>
            <person name="Lipzen A."/>
            <person name="Lundell T."/>
            <person name="Morin E."/>
            <person name="Murat C."/>
            <person name="Riley R."/>
            <person name="Ohm R."/>
            <person name="Sun H."/>
            <person name="Tunlid A."/>
            <person name="Henrissat B."/>
            <person name="Grigoriev I.V."/>
            <person name="Hibbett D.S."/>
            <person name="Martin F."/>
        </authorList>
    </citation>
    <scope>NUCLEOTIDE SEQUENCE [LARGE SCALE GENOMIC DNA]</scope>
    <source>
        <strain evidence="3">F 1598</strain>
    </source>
</reference>
<feature type="region of interest" description="Disordered" evidence="1">
    <location>
        <begin position="157"/>
        <end position="176"/>
    </location>
</feature>
<sequence>MPQSQSRPVDKPKVSDKKIALPLPLHLETNGRVCFYGFAVTTEWLVDYAEAHWNNAERYDDFAKVSATIKLLRRGSHIKALQFEAALVDPTVPPGTVLKPGHRSGEFMVPLVAICSNEAPSYKKRPSQAEVDLLSKMMGGKQPRWWVDYEDPQYHSDAEASSNNVQTSLTSPPRKPNVLAADGGAVMVTCRFSRCGKYFAYAISHLGSDFATVYVRPPSFPLSQATRAEGEDDQSPDEVKWTKFSAIT</sequence>
<proteinExistence type="predicted"/>
<reference evidence="2 3" key="1">
    <citation type="submission" date="2014-04" db="EMBL/GenBank/DDBJ databases">
        <authorList>
            <consortium name="DOE Joint Genome Institute"/>
            <person name="Kuo A."/>
            <person name="Tarkka M."/>
            <person name="Buscot F."/>
            <person name="Kohler A."/>
            <person name="Nagy L.G."/>
            <person name="Floudas D."/>
            <person name="Copeland A."/>
            <person name="Barry K.W."/>
            <person name="Cichocki N."/>
            <person name="Veneault-Fourrey C."/>
            <person name="LaButti K."/>
            <person name="Lindquist E.A."/>
            <person name="Lipzen A."/>
            <person name="Lundell T."/>
            <person name="Morin E."/>
            <person name="Murat C."/>
            <person name="Sun H."/>
            <person name="Tunlid A."/>
            <person name="Henrissat B."/>
            <person name="Grigoriev I.V."/>
            <person name="Hibbett D.S."/>
            <person name="Martin F."/>
            <person name="Nordberg H.P."/>
            <person name="Cantor M.N."/>
            <person name="Hua S.X."/>
        </authorList>
    </citation>
    <scope>NUCLEOTIDE SEQUENCE [LARGE SCALE GENOMIC DNA]</scope>
    <source>
        <strain evidence="2 3">F 1598</strain>
    </source>
</reference>